<sequence length="132" mass="13711">MSGPADFRETPSLLVKVLRQFSTLMQDELALARAEMSRNASRAMAGAAMIGVAAIIALVALNVLAAALVAWIAAEGLSFGVASLIVGGTLLVIAIVVGLIGKSRLSAKALSPTRTTRNVERDVETVREATHA</sequence>
<reference evidence="2 3" key="1">
    <citation type="submission" date="2016-10" db="EMBL/GenBank/DDBJ databases">
        <authorList>
            <person name="de Groot N.N."/>
        </authorList>
    </citation>
    <scope>NUCLEOTIDE SEQUENCE [LARGE SCALE GENOMIC DNA]</scope>
    <source>
        <strain evidence="2 3">DSM 26880</strain>
    </source>
</reference>
<feature type="transmembrane region" description="Helical" evidence="1">
    <location>
        <begin position="43"/>
        <end position="73"/>
    </location>
</feature>
<keyword evidence="1" id="KW-0472">Membrane</keyword>
<organism evidence="2 3">
    <name type="scientific">Citreimonas salinaria</name>
    <dbReference type="NCBI Taxonomy" id="321339"/>
    <lineage>
        <taxon>Bacteria</taxon>
        <taxon>Pseudomonadati</taxon>
        <taxon>Pseudomonadota</taxon>
        <taxon>Alphaproteobacteria</taxon>
        <taxon>Rhodobacterales</taxon>
        <taxon>Roseobacteraceae</taxon>
        <taxon>Citreimonas</taxon>
    </lineage>
</organism>
<protein>
    <submittedName>
        <fullName evidence="2">Putative Holin-X, holin superfamily III</fullName>
    </submittedName>
</protein>
<dbReference type="AlphaFoldDB" id="A0A1H3J5V6"/>
<dbReference type="OrthoDB" id="7873714at2"/>
<dbReference type="RefSeq" id="WP_089882669.1">
    <property type="nucleotide sequence ID" value="NZ_FNPF01000006.1"/>
</dbReference>
<name>A0A1H3J5V6_9RHOB</name>
<evidence type="ECO:0000313" key="2">
    <source>
        <dbReference type="EMBL" id="SDY35321.1"/>
    </source>
</evidence>
<gene>
    <name evidence="2" type="ORF">SAMN05444340_10673</name>
</gene>
<dbReference type="InterPro" id="IPR009937">
    <property type="entry name" value="Phage_holin_3_6"/>
</dbReference>
<keyword evidence="1" id="KW-0812">Transmembrane</keyword>
<evidence type="ECO:0000313" key="3">
    <source>
        <dbReference type="Proteomes" id="UP000199286"/>
    </source>
</evidence>
<proteinExistence type="predicted"/>
<dbReference type="Pfam" id="PF07332">
    <property type="entry name" value="Phage_holin_3_6"/>
    <property type="match status" value="1"/>
</dbReference>
<accession>A0A1H3J5V6</accession>
<keyword evidence="3" id="KW-1185">Reference proteome</keyword>
<dbReference type="STRING" id="321339.SAMN05444340_10673"/>
<feature type="transmembrane region" description="Helical" evidence="1">
    <location>
        <begin position="79"/>
        <end position="100"/>
    </location>
</feature>
<dbReference type="Proteomes" id="UP000199286">
    <property type="component" value="Unassembled WGS sequence"/>
</dbReference>
<dbReference type="EMBL" id="FNPF01000006">
    <property type="protein sequence ID" value="SDY35321.1"/>
    <property type="molecule type" value="Genomic_DNA"/>
</dbReference>
<evidence type="ECO:0000256" key="1">
    <source>
        <dbReference type="SAM" id="Phobius"/>
    </source>
</evidence>
<keyword evidence="1" id="KW-1133">Transmembrane helix</keyword>